<dbReference type="InterPro" id="IPR027056">
    <property type="entry name" value="Gluconate_2DH_su3"/>
</dbReference>
<dbReference type="OrthoDB" id="129242at2"/>
<evidence type="ECO:0000313" key="1">
    <source>
        <dbReference type="EMBL" id="RAJ10290.1"/>
    </source>
</evidence>
<keyword evidence="2" id="KW-1185">Reference proteome</keyword>
<evidence type="ECO:0000313" key="2">
    <source>
        <dbReference type="Proteomes" id="UP000249696"/>
    </source>
</evidence>
<comment type="caution">
    <text evidence="1">The sequence shown here is derived from an EMBL/GenBank/DDBJ whole genome shotgun (WGS) entry which is preliminary data.</text>
</comment>
<sequence>MDRRNSIKSIILGSVAGGLAVHGCKPEDEAKAENTEVLQGYSYKYGRTPKEKERIMELEAVQFFNGHELGTIAVLSDLILPSNDKFGSATDAGVPNFIEFMAKDIPELQTTLRGGLMWLDHESNTQFGTEFKSSTEAWQKKLLDTIAYPDILIPEGERPLEIQFFSMLRNLTLTGYYTSKIGLEDLGYKGNTPNVWDGVPADVLKQHGVAYEEEWLAKCVDQSQRGVMAEWDGNGNLLT</sequence>
<dbReference type="RefSeq" id="WP_111624426.1">
    <property type="nucleotide sequence ID" value="NZ_QLLN01000005.1"/>
</dbReference>
<name>A0A327R0Y9_9FLAO</name>
<proteinExistence type="predicted"/>
<dbReference type="AlphaFoldDB" id="A0A327R0Y9"/>
<organism evidence="1 2">
    <name type="scientific">Arenibacter echinorum</name>
    <dbReference type="NCBI Taxonomy" id="440515"/>
    <lineage>
        <taxon>Bacteria</taxon>
        <taxon>Pseudomonadati</taxon>
        <taxon>Bacteroidota</taxon>
        <taxon>Flavobacteriia</taxon>
        <taxon>Flavobacteriales</taxon>
        <taxon>Flavobacteriaceae</taxon>
        <taxon>Arenibacter</taxon>
    </lineage>
</organism>
<dbReference type="Proteomes" id="UP000249696">
    <property type="component" value="Unassembled WGS sequence"/>
</dbReference>
<protein>
    <submittedName>
        <fullName evidence="1">Gluconate 2-dehydrogenase subunit 3-like protein</fullName>
    </submittedName>
</protein>
<gene>
    <name evidence="1" type="ORF">LV92_03039</name>
</gene>
<dbReference type="EMBL" id="QLLN01000005">
    <property type="protein sequence ID" value="RAJ10290.1"/>
    <property type="molecule type" value="Genomic_DNA"/>
</dbReference>
<dbReference type="Pfam" id="PF13618">
    <property type="entry name" value="Gluconate_2-dh3"/>
    <property type="match status" value="1"/>
</dbReference>
<reference evidence="1 2" key="1">
    <citation type="submission" date="2018-06" db="EMBL/GenBank/DDBJ databases">
        <title>Genomic Encyclopedia of Archaeal and Bacterial Type Strains, Phase II (KMG-II): from individual species to whole genera.</title>
        <authorList>
            <person name="Goeker M."/>
        </authorList>
    </citation>
    <scope>NUCLEOTIDE SEQUENCE [LARGE SCALE GENOMIC DNA]</scope>
    <source>
        <strain evidence="1 2">DSM 23522</strain>
    </source>
</reference>
<accession>A0A327R0Y9</accession>